<proteinExistence type="inferred from homology"/>
<dbReference type="GO" id="GO:0043590">
    <property type="term" value="C:bacterial nucleoid"/>
    <property type="evidence" value="ECO:0007669"/>
    <property type="project" value="UniProtKB-UniRule"/>
</dbReference>
<name>A0A895YI00_9ACTN</name>
<dbReference type="GO" id="GO:0005829">
    <property type="term" value="C:cytosol"/>
    <property type="evidence" value="ECO:0007669"/>
    <property type="project" value="TreeGrafter"/>
</dbReference>
<dbReference type="AlphaFoldDB" id="A0A895YI00"/>
<dbReference type="PANTHER" id="PTHR33449">
    <property type="entry name" value="NUCLEOID-ASSOCIATED PROTEIN YBAB"/>
    <property type="match status" value="1"/>
</dbReference>
<evidence type="ECO:0000256" key="1">
    <source>
        <dbReference type="ARBA" id="ARBA00023125"/>
    </source>
</evidence>
<dbReference type="Proteomes" id="UP000662857">
    <property type="component" value="Chromosome"/>
</dbReference>
<feature type="coiled-coil region" evidence="3">
    <location>
        <begin position="8"/>
        <end position="35"/>
    </location>
</feature>
<keyword evidence="5" id="KW-1185">Reference proteome</keyword>
<dbReference type="SUPFAM" id="SSF82607">
    <property type="entry name" value="YbaB-like"/>
    <property type="match status" value="1"/>
</dbReference>
<dbReference type="PIRSF" id="PIRSF004555">
    <property type="entry name" value="UCP004555"/>
    <property type="match status" value="1"/>
</dbReference>
<dbReference type="HAMAP" id="MF_00274">
    <property type="entry name" value="DNA_YbaB_EbfC"/>
    <property type="match status" value="1"/>
</dbReference>
<evidence type="ECO:0000313" key="4">
    <source>
        <dbReference type="EMBL" id="QSB14983.1"/>
    </source>
</evidence>
<dbReference type="EMBL" id="CP070499">
    <property type="protein sequence ID" value="QSB14983.1"/>
    <property type="molecule type" value="Genomic_DNA"/>
</dbReference>
<dbReference type="PANTHER" id="PTHR33449:SF1">
    <property type="entry name" value="NUCLEOID-ASSOCIATED PROTEIN YBAB"/>
    <property type="match status" value="1"/>
</dbReference>
<evidence type="ECO:0000313" key="5">
    <source>
        <dbReference type="Proteomes" id="UP000662857"/>
    </source>
</evidence>
<sequence length="114" mass="11467">MPGGQPDLQQLMQQAQQMQQQLATAQAELAEAEVTGSAGGGLVTVTITGAGEVTGVKIDPSAVDPADVETLEDLVLAAFHAAMAEQRQLTEEKMGPLAAGLTGGMPGMPGLPGA</sequence>
<dbReference type="RefSeq" id="WP_239677148.1">
    <property type="nucleotide sequence ID" value="NZ_CP070499.1"/>
</dbReference>
<keyword evidence="3" id="KW-0175">Coiled coil</keyword>
<protein>
    <recommendedName>
        <fullName evidence="2">Nucleoid-associated protein JQS43_00905</fullName>
    </recommendedName>
</protein>
<dbReference type="InterPro" id="IPR004401">
    <property type="entry name" value="YbaB/EbfC"/>
</dbReference>
<dbReference type="Pfam" id="PF02575">
    <property type="entry name" value="YbaB_DNA_bd"/>
    <property type="match status" value="1"/>
</dbReference>
<comment type="subunit">
    <text evidence="2">Homodimer.</text>
</comment>
<evidence type="ECO:0000256" key="3">
    <source>
        <dbReference type="SAM" id="Coils"/>
    </source>
</evidence>
<keyword evidence="1 2" id="KW-0238">DNA-binding</keyword>
<comment type="subcellular location">
    <subcellularLocation>
        <location evidence="2">Cytoplasm</location>
        <location evidence="2">Nucleoid</location>
    </subcellularLocation>
</comment>
<organism evidence="4 5">
    <name type="scientific">Natronosporangium hydrolyticum</name>
    <dbReference type="NCBI Taxonomy" id="2811111"/>
    <lineage>
        <taxon>Bacteria</taxon>
        <taxon>Bacillati</taxon>
        <taxon>Actinomycetota</taxon>
        <taxon>Actinomycetes</taxon>
        <taxon>Micromonosporales</taxon>
        <taxon>Micromonosporaceae</taxon>
        <taxon>Natronosporangium</taxon>
    </lineage>
</organism>
<dbReference type="KEGG" id="nhy:JQS43_00905"/>
<evidence type="ECO:0000256" key="2">
    <source>
        <dbReference type="HAMAP-Rule" id="MF_00274"/>
    </source>
</evidence>
<comment type="similarity">
    <text evidence="2">Belongs to the YbaB/EbfC family.</text>
</comment>
<dbReference type="GO" id="GO:0003677">
    <property type="term" value="F:DNA binding"/>
    <property type="evidence" value="ECO:0007669"/>
    <property type="project" value="UniProtKB-UniRule"/>
</dbReference>
<reference evidence="4" key="1">
    <citation type="submission" date="2021-02" db="EMBL/GenBank/DDBJ databases">
        <title>Natrosporangium hydrolyticum gen. nov., sp. nov, a haloalkaliphilic actinobacterium from a soda solonchak soil.</title>
        <authorList>
            <person name="Sorokin D.Y."/>
            <person name="Khijniak T.V."/>
            <person name="Zakharycheva A.P."/>
            <person name="Boueva O.V."/>
            <person name="Ariskina E.V."/>
            <person name="Hahnke R.L."/>
            <person name="Bunk B."/>
            <person name="Sproer C."/>
            <person name="Schumann P."/>
            <person name="Evtushenko L.I."/>
            <person name="Kublanov I.V."/>
        </authorList>
    </citation>
    <scope>NUCLEOTIDE SEQUENCE</scope>
    <source>
        <strain evidence="4">DSM 106523</strain>
    </source>
</reference>
<accession>A0A895YI00</accession>
<keyword evidence="2" id="KW-0963">Cytoplasm</keyword>
<comment type="function">
    <text evidence="2">Binds to DNA and alters its conformation. May be involved in regulation of gene expression, nucleoid organization and DNA protection.</text>
</comment>
<dbReference type="Gene3D" id="3.30.1310.10">
    <property type="entry name" value="Nucleoid-associated protein YbaB-like domain"/>
    <property type="match status" value="1"/>
</dbReference>
<gene>
    <name evidence="4" type="ORF">JQS43_00905</name>
</gene>
<dbReference type="NCBIfam" id="TIGR00103">
    <property type="entry name" value="DNA_YbaB_EbfC"/>
    <property type="match status" value="1"/>
</dbReference>
<dbReference type="InterPro" id="IPR036894">
    <property type="entry name" value="YbaB-like_sf"/>
</dbReference>